<dbReference type="OrthoDB" id="190375at2759"/>
<reference evidence="5" key="1">
    <citation type="submission" date="2017-01" db="EMBL/GenBank/DDBJ databases">
        <authorList>
            <person name="Wang Y."/>
            <person name="White M."/>
            <person name="Kvist S."/>
            <person name="Moncalvo J.-M."/>
        </authorList>
    </citation>
    <scope>NUCLEOTIDE SEQUENCE [LARGE SCALE GENOMIC DNA]</scope>
    <source>
        <strain evidence="5">ID-206-W2</strain>
    </source>
</reference>
<proteinExistence type="predicted"/>
<dbReference type="GO" id="GO:0016192">
    <property type="term" value="P:vesicle-mediated transport"/>
    <property type="evidence" value="ECO:0007669"/>
    <property type="project" value="InterPro"/>
</dbReference>
<organism evidence="4 5">
    <name type="scientific">Smittium culicis</name>
    <dbReference type="NCBI Taxonomy" id="133412"/>
    <lineage>
        <taxon>Eukaryota</taxon>
        <taxon>Fungi</taxon>
        <taxon>Fungi incertae sedis</taxon>
        <taxon>Zoopagomycota</taxon>
        <taxon>Kickxellomycotina</taxon>
        <taxon>Harpellomycetes</taxon>
        <taxon>Harpellales</taxon>
        <taxon>Legeriomycetaceae</taxon>
        <taxon>Smittium</taxon>
    </lineage>
</organism>
<gene>
    <name evidence="4" type="ORF">AYI69_g10990</name>
</gene>
<dbReference type="PRINTS" id="PR00219">
    <property type="entry name" value="SYNAPTOBREVN"/>
</dbReference>
<feature type="region of interest" description="Disordered" evidence="2">
    <location>
        <begin position="1"/>
        <end position="35"/>
    </location>
</feature>
<name>A0A1R1X1Y0_9FUNG</name>
<keyword evidence="1" id="KW-0175">Coiled coil</keyword>
<keyword evidence="5" id="KW-1185">Reference proteome</keyword>
<dbReference type="PROSITE" id="PS50892">
    <property type="entry name" value="V_SNARE"/>
    <property type="match status" value="1"/>
</dbReference>
<dbReference type="InterPro" id="IPR042855">
    <property type="entry name" value="V_SNARE_CC"/>
</dbReference>
<dbReference type="Gene3D" id="1.20.5.110">
    <property type="match status" value="1"/>
</dbReference>
<dbReference type="Pfam" id="PF00957">
    <property type="entry name" value="Synaptobrevin"/>
    <property type="match status" value="1"/>
</dbReference>
<dbReference type="EMBL" id="LSSM01007338">
    <property type="protein sequence ID" value="OMJ08632.1"/>
    <property type="molecule type" value="Genomic_DNA"/>
</dbReference>
<comment type="caution">
    <text evidence="4">The sequence shown here is derived from an EMBL/GenBank/DDBJ whole genome shotgun (WGS) entry which is preliminary data.</text>
</comment>
<sequence length="107" mass="12374">MNFSRDKSERKLSYAQVVSTPRPGDVNQPETSASAKKAKIINQQVEEVAEIMQQNINKVLQRGENLDSLQIKTEKSKIYKKQTLVQQNKNNINDNFCDYCDRVDNPW</sequence>
<feature type="compositionally biased region" description="Basic and acidic residues" evidence="2">
    <location>
        <begin position="1"/>
        <end position="12"/>
    </location>
</feature>
<evidence type="ECO:0000256" key="1">
    <source>
        <dbReference type="PROSITE-ProRule" id="PRU00290"/>
    </source>
</evidence>
<evidence type="ECO:0000313" key="4">
    <source>
        <dbReference type="EMBL" id="OMJ08632.1"/>
    </source>
</evidence>
<evidence type="ECO:0000256" key="2">
    <source>
        <dbReference type="SAM" id="MobiDB-lite"/>
    </source>
</evidence>
<dbReference type="InterPro" id="IPR001388">
    <property type="entry name" value="Synaptobrevin-like"/>
</dbReference>
<accession>A0A1R1X1Y0</accession>
<evidence type="ECO:0000313" key="5">
    <source>
        <dbReference type="Proteomes" id="UP000187429"/>
    </source>
</evidence>
<dbReference type="SUPFAM" id="SSF58038">
    <property type="entry name" value="SNARE fusion complex"/>
    <property type="match status" value="1"/>
</dbReference>
<dbReference type="AlphaFoldDB" id="A0A1R1X1Y0"/>
<dbReference type="Proteomes" id="UP000187429">
    <property type="component" value="Unassembled WGS sequence"/>
</dbReference>
<dbReference type="GO" id="GO:0016020">
    <property type="term" value="C:membrane"/>
    <property type="evidence" value="ECO:0007669"/>
    <property type="project" value="InterPro"/>
</dbReference>
<evidence type="ECO:0000259" key="3">
    <source>
        <dbReference type="PROSITE" id="PS50892"/>
    </source>
</evidence>
<feature type="domain" description="V-SNARE coiled-coil homology" evidence="3">
    <location>
        <begin position="37"/>
        <end position="95"/>
    </location>
</feature>
<dbReference type="CDD" id="cd15843">
    <property type="entry name" value="R-SNARE"/>
    <property type="match status" value="1"/>
</dbReference>
<protein>
    <submittedName>
        <fullName evidence="4">Vesicle-associated membrane protein 4</fullName>
    </submittedName>
</protein>